<protein>
    <submittedName>
        <fullName evidence="3">Uncharacterized protein</fullName>
    </submittedName>
</protein>
<reference evidence="3 4" key="1">
    <citation type="submission" date="2020-09" db="EMBL/GenBank/DDBJ databases">
        <title>Actinomycete isolated from the Camponotus japonicus Mayr.</title>
        <authorList>
            <person name="Gong X."/>
        </authorList>
    </citation>
    <scope>NUCLEOTIDE SEQUENCE [LARGE SCALE GENOMIC DNA]</scope>
    <source>
        <strain evidence="3 4">2C-HV3</strain>
    </source>
</reference>
<evidence type="ECO:0000256" key="1">
    <source>
        <dbReference type="SAM" id="MobiDB-lite"/>
    </source>
</evidence>
<feature type="transmembrane region" description="Helical" evidence="2">
    <location>
        <begin position="45"/>
        <end position="65"/>
    </location>
</feature>
<keyword evidence="2" id="KW-0812">Transmembrane</keyword>
<dbReference type="Proteomes" id="UP000653231">
    <property type="component" value="Unassembled WGS sequence"/>
</dbReference>
<feature type="region of interest" description="Disordered" evidence="1">
    <location>
        <begin position="91"/>
        <end position="116"/>
    </location>
</feature>
<gene>
    <name evidence="3" type="ORF">IEQ31_20885</name>
</gene>
<evidence type="ECO:0000313" key="3">
    <source>
        <dbReference type="EMBL" id="MBD3145628.1"/>
    </source>
</evidence>
<keyword evidence="2" id="KW-0472">Membrane</keyword>
<dbReference type="RefSeq" id="WP_191053058.1">
    <property type="nucleotide sequence ID" value="NZ_JACXRZ010000015.1"/>
</dbReference>
<keyword evidence="4" id="KW-1185">Reference proteome</keyword>
<comment type="caution">
    <text evidence="3">The sequence shown here is derived from an EMBL/GenBank/DDBJ whole genome shotgun (WGS) entry which is preliminary data.</text>
</comment>
<name>A0ABR8LAU2_9ACTN</name>
<feature type="compositionally biased region" description="Basic and acidic residues" evidence="1">
    <location>
        <begin position="1"/>
        <end position="10"/>
    </location>
</feature>
<feature type="region of interest" description="Disordered" evidence="1">
    <location>
        <begin position="131"/>
        <end position="163"/>
    </location>
</feature>
<sequence>MTRTSQEQRRANSPAAVRDVRVTSPGSAKRGRTARFAAGSRLGRLLVIGGLIAAGWLLGVIFGVFGTATSVAGTAPSHDVAGSVLPDRLSGPDLGLPPLPGAAESHGKSTDGFPTAADDVSATAEAMAGRTVDGLTSQSKPLLPPPSTADHAPADQGLVPQSSGGNLLFGDVAREVFEPRFTKLPAPLAAVVPPVVRTAADDPSFSPD</sequence>
<evidence type="ECO:0000256" key="2">
    <source>
        <dbReference type="SAM" id="Phobius"/>
    </source>
</evidence>
<keyword evidence="2" id="KW-1133">Transmembrane helix</keyword>
<organism evidence="3 4">
    <name type="scientific">Microbispora bryophytorum subsp. camponoti</name>
    <dbReference type="NCBI Taxonomy" id="1677852"/>
    <lineage>
        <taxon>Bacteria</taxon>
        <taxon>Bacillati</taxon>
        <taxon>Actinomycetota</taxon>
        <taxon>Actinomycetes</taxon>
        <taxon>Streptosporangiales</taxon>
        <taxon>Streptosporangiaceae</taxon>
        <taxon>Microbispora</taxon>
    </lineage>
</organism>
<feature type="region of interest" description="Disordered" evidence="1">
    <location>
        <begin position="1"/>
        <end position="31"/>
    </location>
</feature>
<proteinExistence type="predicted"/>
<accession>A0ABR8LAU2</accession>
<dbReference type="EMBL" id="JACXRZ010000015">
    <property type="protein sequence ID" value="MBD3145628.1"/>
    <property type="molecule type" value="Genomic_DNA"/>
</dbReference>
<evidence type="ECO:0000313" key="4">
    <source>
        <dbReference type="Proteomes" id="UP000653231"/>
    </source>
</evidence>